<dbReference type="InterPro" id="IPR036412">
    <property type="entry name" value="HAD-like_sf"/>
</dbReference>
<feature type="transmembrane region" description="Helical" evidence="17">
    <location>
        <begin position="97"/>
        <end position="115"/>
    </location>
</feature>
<keyword evidence="6" id="KW-0479">Metal-binding</keyword>
<dbReference type="InterPro" id="IPR008250">
    <property type="entry name" value="ATPase_P-typ_transduc_dom_A_sf"/>
</dbReference>
<dbReference type="InterPro" id="IPR018303">
    <property type="entry name" value="ATPase_P-typ_P_site"/>
</dbReference>
<dbReference type="InterPro" id="IPR023299">
    <property type="entry name" value="ATPase_P-typ_cyto_dom_N"/>
</dbReference>
<feature type="transmembrane region" description="Helical" evidence="17">
    <location>
        <begin position="877"/>
        <end position="894"/>
    </location>
</feature>
<dbReference type="OrthoDB" id="3352408at2759"/>
<dbReference type="PANTHER" id="PTHR24093">
    <property type="entry name" value="CATION TRANSPORTING ATPASE"/>
    <property type="match status" value="1"/>
</dbReference>
<evidence type="ECO:0000256" key="11">
    <source>
        <dbReference type="ARBA" id="ARBA00022967"/>
    </source>
</evidence>
<gene>
    <name evidence="20" type="ORF">CANARDRAFT_30486</name>
</gene>
<dbReference type="InterPro" id="IPR004014">
    <property type="entry name" value="ATPase_P-typ_cation-transptr_N"/>
</dbReference>
<dbReference type="Pfam" id="PF00689">
    <property type="entry name" value="Cation_ATPase_C"/>
    <property type="match status" value="1"/>
</dbReference>
<dbReference type="GO" id="GO:0005524">
    <property type="term" value="F:ATP binding"/>
    <property type="evidence" value="ECO:0007669"/>
    <property type="project" value="UniProtKB-KW"/>
</dbReference>
<keyword evidence="7 17" id="KW-0547">Nucleotide-binding</keyword>
<dbReference type="GO" id="GO:0046872">
    <property type="term" value="F:metal ion binding"/>
    <property type="evidence" value="ECO:0007669"/>
    <property type="project" value="UniProtKB-KW"/>
</dbReference>
<dbReference type="Pfam" id="PF00122">
    <property type="entry name" value="E1-E2_ATPase"/>
    <property type="match status" value="1"/>
</dbReference>
<organism evidence="20 21">
    <name type="scientific">[Candida] arabinofermentans NRRL YB-2248</name>
    <dbReference type="NCBI Taxonomy" id="983967"/>
    <lineage>
        <taxon>Eukaryota</taxon>
        <taxon>Fungi</taxon>
        <taxon>Dikarya</taxon>
        <taxon>Ascomycota</taxon>
        <taxon>Saccharomycotina</taxon>
        <taxon>Pichiomycetes</taxon>
        <taxon>Pichiales</taxon>
        <taxon>Pichiaceae</taxon>
        <taxon>Ogataea</taxon>
        <taxon>Ogataea/Candida clade</taxon>
    </lineage>
</organism>
<comment type="subcellular location">
    <subcellularLocation>
        <location evidence="17">Membrane</location>
        <topology evidence="17">Multi-pass membrane protein</topology>
    </subcellularLocation>
    <subcellularLocation>
        <location evidence="1">Vacuole membrane</location>
        <topology evidence="1">Multi-pass membrane protein</topology>
    </subcellularLocation>
</comment>
<evidence type="ECO:0000256" key="10">
    <source>
        <dbReference type="ARBA" id="ARBA00022842"/>
    </source>
</evidence>
<feature type="domain" description="Cation-transporting P-type ATPase N-terminal" evidence="19">
    <location>
        <begin position="37"/>
        <end position="113"/>
    </location>
</feature>
<dbReference type="InterPro" id="IPR023214">
    <property type="entry name" value="HAD_sf"/>
</dbReference>
<dbReference type="Pfam" id="PF13246">
    <property type="entry name" value="Cation_ATPase"/>
    <property type="match status" value="1"/>
</dbReference>
<dbReference type="InterPro" id="IPR006068">
    <property type="entry name" value="ATPase_P-typ_cation-transptr_C"/>
</dbReference>
<feature type="compositionally biased region" description="Basic and acidic residues" evidence="18">
    <location>
        <begin position="1180"/>
        <end position="1190"/>
    </location>
</feature>
<evidence type="ECO:0000256" key="4">
    <source>
        <dbReference type="ARBA" id="ARBA00022568"/>
    </source>
</evidence>
<comment type="function">
    <text evidence="16">This magnesium-dependent enzyme catalyzes the hydrolysis of ATP coupled with the transport of calcium. Transports the calcium to the vacuole and participates in the control of the cytosolic free calcium.</text>
</comment>
<dbReference type="PRINTS" id="PR00119">
    <property type="entry name" value="CATATPASE"/>
</dbReference>
<dbReference type="EMBL" id="KV453871">
    <property type="protein sequence ID" value="ODV82923.1"/>
    <property type="molecule type" value="Genomic_DNA"/>
</dbReference>
<keyword evidence="10" id="KW-0460">Magnesium</keyword>
<evidence type="ECO:0000256" key="8">
    <source>
        <dbReference type="ARBA" id="ARBA00022837"/>
    </source>
</evidence>
<keyword evidence="9 17" id="KW-0067">ATP-binding</keyword>
<keyword evidence="3" id="KW-0926">Vacuole</keyword>
<dbReference type="SMART" id="SM00831">
    <property type="entry name" value="Cation_ATPase_N"/>
    <property type="match status" value="1"/>
</dbReference>
<evidence type="ECO:0000256" key="5">
    <source>
        <dbReference type="ARBA" id="ARBA00022692"/>
    </source>
</evidence>
<dbReference type="STRING" id="983967.A0A1E4STT6"/>
<dbReference type="PROSITE" id="PS00154">
    <property type="entry name" value="ATPASE_E1_E2"/>
    <property type="match status" value="1"/>
</dbReference>
<reference evidence="21" key="1">
    <citation type="submission" date="2016-04" db="EMBL/GenBank/DDBJ databases">
        <title>Comparative genomics of biotechnologically important yeasts.</title>
        <authorList>
            <consortium name="DOE Joint Genome Institute"/>
            <person name="Riley R."/>
            <person name="Haridas S."/>
            <person name="Wolfe K.H."/>
            <person name="Lopes M.R."/>
            <person name="Hittinger C.T."/>
            <person name="Goker M."/>
            <person name="Salamov A."/>
            <person name="Wisecaver J."/>
            <person name="Long T.M."/>
            <person name="Aerts A.L."/>
            <person name="Barry K."/>
            <person name="Choi C."/>
            <person name="Clum A."/>
            <person name="Coughlan A.Y."/>
            <person name="Deshpande S."/>
            <person name="Douglass A.P."/>
            <person name="Hanson S.J."/>
            <person name="Klenk H.-P."/>
            <person name="Labutti K."/>
            <person name="Lapidus A."/>
            <person name="Lindquist E."/>
            <person name="Lipzen A."/>
            <person name="Meier-Kolthoff J.P."/>
            <person name="Ohm R.A."/>
            <person name="Otillar R.P."/>
            <person name="Pangilinan J."/>
            <person name="Peng Y."/>
            <person name="Rokas A."/>
            <person name="Rosa C.A."/>
            <person name="Scheuner C."/>
            <person name="Sibirny A.A."/>
            <person name="Slot J.C."/>
            <person name="Stielow J.B."/>
            <person name="Sun H."/>
            <person name="Kurtzman C.P."/>
            <person name="Blackwell M."/>
            <person name="Grigoriev I.V."/>
            <person name="Jeffries T.W."/>
        </authorList>
    </citation>
    <scope>NUCLEOTIDE SEQUENCE [LARGE SCALE GENOMIC DNA]</scope>
    <source>
        <strain evidence="21">NRRL YB-2248</strain>
    </source>
</reference>
<evidence type="ECO:0000256" key="1">
    <source>
        <dbReference type="ARBA" id="ARBA00004128"/>
    </source>
</evidence>
<evidence type="ECO:0000256" key="16">
    <source>
        <dbReference type="ARBA" id="ARBA00059328"/>
    </source>
</evidence>
<evidence type="ECO:0000256" key="17">
    <source>
        <dbReference type="RuleBase" id="RU361146"/>
    </source>
</evidence>
<feature type="compositionally biased region" description="Polar residues" evidence="18">
    <location>
        <begin position="1158"/>
        <end position="1179"/>
    </location>
</feature>
<dbReference type="NCBIfam" id="TIGR01494">
    <property type="entry name" value="ATPase_P-type"/>
    <property type="match status" value="3"/>
</dbReference>
<keyword evidence="14 17" id="KW-0472">Membrane</keyword>
<evidence type="ECO:0000256" key="15">
    <source>
        <dbReference type="ARBA" id="ARBA00048694"/>
    </source>
</evidence>
<comment type="similarity">
    <text evidence="17">Belongs to the cation transport ATPase (P-type) (TC 3.A.3) family.</text>
</comment>
<keyword evidence="21" id="KW-1185">Reference proteome</keyword>
<dbReference type="EC" id="7.2.2.10" evidence="17"/>
<dbReference type="GO" id="GO:0005886">
    <property type="term" value="C:plasma membrane"/>
    <property type="evidence" value="ECO:0007669"/>
    <property type="project" value="TreeGrafter"/>
</dbReference>
<dbReference type="InterPro" id="IPR001757">
    <property type="entry name" value="P_typ_ATPase"/>
</dbReference>
<comment type="catalytic activity">
    <reaction evidence="15 17">
        <text>Ca(2+)(in) + ATP + H2O = Ca(2+)(out) + ADP + phosphate + H(+)</text>
        <dbReference type="Rhea" id="RHEA:18105"/>
        <dbReference type="ChEBI" id="CHEBI:15377"/>
        <dbReference type="ChEBI" id="CHEBI:15378"/>
        <dbReference type="ChEBI" id="CHEBI:29108"/>
        <dbReference type="ChEBI" id="CHEBI:30616"/>
        <dbReference type="ChEBI" id="CHEBI:43474"/>
        <dbReference type="ChEBI" id="CHEBI:456216"/>
        <dbReference type="EC" id="7.2.2.10"/>
    </reaction>
</comment>
<evidence type="ECO:0000256" key="13">
    <source>
        <dbReference type="ARBA" id="ARBA00023065"/>
    </source>
</evidence>
<dbReference type="AlphaFoldDB" id="A0A1E4STT6"/>
<feature type="transmembrane region" description="Helical" evidence="17">
    <location>
        <begin position="956"/>
        <end position="974"/>
    </location>
</feature>
<dbReference type="Proteomes" id="UP000094801">
    <property type="component" value="Unassembled WGS sequence"/>
</dbReference>
<dbReference type="Gene3D" id="3.40.1110.10">
    <property type="entry name" value="Calcium-transporting ATPase, cytoplasmic domain N"/>
    <property type="match status" value="1"/>
</dbReference>
<sequence length="1190" mass="130960">MSASNHNDIESNQSKFTISLDSLSELHDPKSLKKLIELGGYDYLISNLDTDDVNGLPSNTSDPSMLQRLNIYGENKLPQRAPKSFLRLCWELLNDQILIMLSIAAVVSLALGLYETFGQPTEYDEEGKPQPKVEWVEGVAIIVAIVIVVLVGAANDYNKERQFVKLNTQKEERQVIVYRSGEKQFISINDLLVGDLIYVETGEIIPADSIMVSGSCECDESSLTGETDTIKKSPVKIALKSYFDLNDDSKDIQNKKIVKDPMLISGAKLLSGQSTAIVTAVGPNSMHGKIMVSLNHEPESTPLQQRLEGLADGIAKFGFIAAAILFFVLFFKFCAKLNGDYKHLTGAQKGTKFLNILITAITIVVVAVPEGLPLAVTLSLAFATTRMMKDGNLVRVLKSCETMGGATAICSDKTGTLTENKMKVVKGSIGGSKFDDSTSKNDDEKLQFSHDIVPQLSENLKQNILTNIILNSTAFEAKKLEEGEEEEEVIAKPIVKESFISKVLGKNTDAKPKSNSYEEEFVGSKTEVALLKFAKQTFDAISDSNPLDKQRVLKQSSIVQIIPFESSRKWGGLVIKQNDGSFRLYVKGASEIVFARCSSQLLKNDEIIPITTDVSSNLKNQIITLAEDALRTLCLAHRDFNTSSWPPTDMIDPSNESQADPDLLFGDEIQIVESEEEPIQVKVPTAPKIIINDVDGTSKGLILDCLVGIQDPLRPGVKEAVTKCYNAGVRVRMVTGDNIITAKAISRNCGILSDENYNDPRSCMEGPIFRKLSEKEKYEIVPKLCVLARSSPDDKKMLVDILRKQGEVVAVTGDGTNDAPALKLADVGFSMGIAGTEVAREASDIILMTDDFSSIVNAIKWGRTVATSIRKFVQFQLTVNVTAVVLTFISAVASSDDDSVLTAVQLLWVNLIMDTLAALALATDKPDENVLKLKPAGRHQPLISTSMWKMILGQSIVQLIITFVLHFAGNSIFFNGNANEHQQSQLSSLTFNTFVWLQFFNLFLTRKLDEGDGITKLKDRITSNNLNFLHRFFSNWYFITIVLIVGGFQVLIMYVGGAAFSIARQTGGMWATAIICGLVSLPAGVLIRIIPDIWVERIFPTRAFNKFMNLLTFKKKKKNENQLESDETVEDNVSLYSNNVLTVNGNGNGWKSLFTRSRSGSSTADSENTDNTLYASSGENYEKNQHQLGV</sequence>
<evidence type="ECO:0000256" key="9">
    <source>
        <dbReference type="ARBA" id="ARBA00022840"/>
    </source>
</evidence>
<dbReference type="InterPro" id="IPR059000">
    <property type="entry name" value="ATPase_P-type_domA"/>
</dbReference>
<feature type="transmembrane region" description="Helical" evidence="17">
    <location>
        <begin position="1069"/>
        <end position="1090"/>
    </location>
</feature>
<dbReference type="FunFam" id="3.40.50.1000:FF:000001">
    <property type="entry name" value="Phospholipid-transporting ATPase IC"/>
    <property type="match status" value="1"/>
</dbReference>
<dbReference type="SFLD" id="SFLDS00003">
    <property type="entry name" value="Haloacid_Dehalogenase"/>
    <property type="match status" value="1"/>
</dbReference>
<evidence type="ECO:0000256" key="7">
    <source>
        <dbReference type="ARBA" id="ARBA00022741"/>
    </source>
</evidence>
<evidence type="ECO:0000256" key="2">
    <source>
        <dbReference type="ARBA" id="ARBA00022448"/>
    </source>
</evidence>
<dbReference type="Gene3D" id="2.70.150.10">
    <property type="entry name" value="Calcium-transporting ATPase, cytoplasmic transduction domain A"/>
    <property type="match status" value="1"/>
</dbReference>
<dbReference type="GO" id="GO:0005388">
    <property type="term" value="F:P-type calcium transporter activity"/>
    <property type="evidence" value="ECO:0007669"/>
    <property type="project" value="UniProtKB-EC"/>
</dbReference>
<feature type="transmembrane region" description="Helical" evidence="17">
    <location>
        <begin position="1036"/>
        <end position="1063"/>
    </location>
</feature>
<dbReference type="CDD" id="cd02081">
    <property type="entry name" value="P-type_ATPase_Ca_PMCA-like"/>
    <property type="match status" value="1"/>
</dbReference>
<dbReference type="Pfam" id="PF00690">
    <property type="entry name" value="Cation_ATPase_N"/>
    <property type="match status" value="1"/>
</dbReference>
<dbReference type="FunFam" id="2.70.150.10:FF:000028">
    <property type="entry name" value="Calcium-transporting ATPase"/>
    <property type="match status" value="1"/>
</dbReference>
<dbReference type="SFLD" id="SFLDG00002">
    <property type="entry name" value="C1.7:_P-type_atpase_like"/>
    <property type="match status" value="1"/>
</dbReference>
<protein>
    <recommendedName>
        <fullName evidence="17">Calcium-transporting ATPase</fullName>
        <ecNumber evidence="17">7.2.2.10</ecNumber>
    </recommendedName>
</protein>
<dbReference type="SUPFAM" id="SSF81660">
    <property type="entry name" value="Metal cation-transporting ATPase, ATP-binding domain N"/>
    <property type="match status" value="1"/>
</dbReference>
<dbReference type="Gene3D" id="1.20.1110.10">
    <property type="entry name" value="Calcium-transporting ATPase, transmembrane domain"/>
    <property type="match status" value="1"/>
</dbReference>
<evidence type="ECO:0000259" key="19">
    <source>
        <dbReference type="SMART" id="SM00831"/>
    </source>
</evidence>
<dbReference type="NCBIfam" id="TIGR01517">
    <property type="entry name" value="ATPase-IIB_Ca"/>
    <property type="match status" value="1"/>
</dbReference>
<dbReference type="GO" id="GO:0005774">
    <property type="term" value="C:vacuolar membrane"/>
    <property type="evidence" value="ECO:0007669"/>
    <property type="project" value="UniProtKB-SubCell"/>
</dbReference>
<dbReference type="InterPro" id="IPR044492">
    <property type="entry name" value="P_typ_ATPase_HD_dom"/>
</dbReference>
<proteinExistence type="inferred from homology"/>
<evidence type="ECO:0000256" key="18">
    <source>
        <dbReference type="SAM" id="MobiDB-lite"/>
    </source>
</evidence>
<dbReference type="InterPro" id="IPR023298">
    <property type="entry name" value="ATPase_P-typ_TM_dom_sf"/>
</dbReference>
<keyword evidence="5 17" id="KW-0812">Transmembrane</keyword>
<evidence type="ECO:0000256" key="6">
    <source>
        <dbReference type="ARBA" id="ARBA00022723"/>
    </source>
</evidence>
<feature type="transmembrane region" description="Helical" evidence="17">
    <location>
        <begin position="900"/>
        <end position="922"/>
    </location>
</feature>
<dbReference type="SFLD" id="SFLDF00027">
    <property type="entry name" value="p-type_atpase"/>
    <property type="match status" value="1"/>
</dbReference>
<keyword evidence="2 17" id="KW-0813">Transport</keyword>
<dbReference type="Gene3D" id="3.40.50.1000">
    <property type="entry name" value="HAD superfamily/HAD-like"/>
    <property type="match status" value="1"/>
</dbReference>
<comment type="caution">
    <text evidence="17">Lacks conserved residue(s) required for the propagation of feature annotation.</text>
</comment>
<accession>A0A1E4STT6</accession>
<keyword evidence="11" id="KW-1278">Translocase</keyword>
<dbReference type="InterPro" id="IPR006408">
    <property type="entry name" value="P-type_ATPase_IIB"/>
</dbReference>
<evidence type="ECO:0000313" key="21">
    <source>
        <dbReference type="Proteomes" id="UP000094801"/>
    </source>
</evidence>
<dbReference type="SUPFAM" id="SSF56784">
    <property type="entry name" value="HAD-like"/>
    <property type="match status" value="1"/>
</dbReference>
<keyword evidence="12 17" id="KW-1133">Transmembrane helix</keyword>
<keyword evidence="4 17" id="KW-0109">Calcium transport</keyword>
<feature type="region of interest" description="Disordered" evidence="18">
    <location>
        <begin position="1158"/>
        <end position="1190"/>
    </location>
</feature>
<name>A0A1E4STT6_9ASCO</name>
<evidence type="ECO:0000313" key="20">
    <source>
        <dbReference type="EMBL" id="ODV82923.1"/>
    </source>
</evidence>
<dbReference type="PANTHER" id="PTHR24093:SF369">
    <property type="entry name" value="CALCIUM-TRANSPORTING ATPASE"/>
    <property type="match status" value="1"/>
</dbReference>
<feature type="transmembrane region" description="Helical" evidence="17">
    <location>
        <begin position="135"/>
        <end position="155"/>
    </location>
</feature>
<keyword evidence="13 17" id="KW-0406">Ion transport</keyword>
<comment type="function">
    <text evidence="17">Catalyzes the hydrolysis of ATP coupled with the transport of calcium.</text>
</comment>
<dbReference type="FunFam" id="3.40.50.1000:FF:000018">
    <property type="entry name" value="Calcium-transporting ATPase"/>
    <property type="match status" value="1"/>
</dbReference>
<evidence type="ECO:0000256" key="12">
    <source>
        <dbReference type="ARBA" id="ARBA00022989"/>
    </source>
</evidence>
<evidence type="ECO:0000256" key="14">
    <source>
        <dbReference type="ARBA" id="ARBA00023136"/>
    </source>
</evidence>
<dbReference type="GO" id="GO:0006874">
    <property type="term" value="P:intracellular calcium ion homeostasis"/>
    <property type="evidence" value="ECO:0007669"/>
    <property type="project" value="TreeGrafter"/>
</dbReference>
<dbReference type="SUPFAM" id="SSF81653">
    <property type="entry name" value="Calcium ATPase, transduction domain A"/>
    <property type="match status" value="1"/>
</dbReference>
<feature type="transmembrane region" description="Helical" evidence="17">
    <location>
        <begin position="314"/>
        <end position="333"/>
    </location>
</feature>
<evidence type="ECO:0000256" key="3">
    <source>
        <dbReference type="ARBA" id="ARBA00022554"/>
    </source>
</evidence>
<dbReference type="SUPFAM" id="SSF81665">
    <property type="entry name" value="Calcium ATPase, transmembrane domain M"/>
    <property type="match status" value="1"/>
</dbReference>
<dbReference type="GO" id="GO:0016887">
    <property type="term" value="F:ATP hydrolysis activity"/>
    <property type="evidence" value="ECO:0007669"/>
    <property type="project" value="InterPro"/>
</dbReference>
<keyword evidence="8 17" id="KW-0106">Calcium</keyword>
<dbReference type="FunFam" id="1.20.1110.10:FF:000002">
    <property type="entry name" value="Calcium-transporting ATPase"/>
    <property type="match status" value="1"/>
</dbReference>
<feature type="transmembrane region" description="Helical" evidence="17">
    <location>
        <begin position="353"/>
        <end position="383"/>
    </location>
</feature>